<dbReference type="Gene3D" id="3.40.50.1820">
    <property type="entry name" value="alpha/beta hydrolase"/>
    <property type="match status" value="1"/>
</dbReference>
<evidence type="ECO:0000313" key="2">
    <source>
        <dbReference type="EMBL" id="MCT7943496.1"/>
    </source>
</evidence>
<dbReference type="AlphaFoldDB" id="A0A9X2WQM5"/>
<comment type="caution">
    <text evidence="2">The sequence shown here is derived from an EMBL/GenBank/DDBJ whole genome shotgun (WGS) entry which is preliminary data.</text>
</comment>
<name>A0A9X2WQM5_9GAMM</name>
<dbReference type="InterPro" id="IPR022742">
    <property type="entry name" value="Hydrolase_4"/>
</dbReference>
<keyword evidence="2" id="KW-0378">Hydrolase</keyword>
<organism evidence="2 3">
    <name type="scientific">Shewanella holmiensis</name>
    <dbReference type="NCBI Taxonomy" id="2952222"/>
    <lineage>
        <taxon>Bacteria</taxon>
        <taxon>Pseudomonadati</taxon>
        <taxon>Pseudomonadota</taxon>
        <taxon>Gammaproteobacteria</taxon>
        <taxon>Alteromonadales</taxon>
        <taxon>Shewanellaceae</taxon>
        <taxon>Shewanella</taxon>
    </lineage>
</organism>
<accession>A0A9X2WQM5</accession>
<dbReference type="RefSeq" id="WP_261299825.1">
    <property type="nucleotide sequence ID" value="NZ_JAMTCD010000032.1"/>
</dbReference>
<dbReference type="PANTHER" id="PTHR11614">
    <property type="entry name" value="PHOSPHOLIPASE-RELATED"/>
    <property type="match status" value="1"/>
</dbReference>
<dbReference type="EMBL" id="JAMTCD010000032">
    <property type="protein sequence ID" value="MCT7943496.1"/>
    <property type="molecule type" value="Genomic_DNA"/>
</dbReference>
<reference evidence="2" key="1">
    <citation type="journal article" date="2023" name="Int. J. Syst. Evol. Microbiol.">
        <title>&lt;i&gt;Shewanella septentrionalis&lt;/i&gt; sp. nov. and &lt;i&gt;Shewanella holmiensis&lt;/i&gt; sp. nov., isolated from Baltic Sea water and sediments.</title>
        <authorList>
            <person name="Martin-Rodriguez A.J."/>
            <person name="Thorell K."/>
            <person name="Joffre E."/>
            <person name="Jensie-Markopoulos S."/>
            <person name="Moore E.R.B."/>
            <person name="Sjoling A."/>
        </authorList>
    </citation>
    <scope>NUCLEOTIDE SEQUENCE</scope>
    <source>
        <strain evidence="2">SP1S2-7</strain>
    </source>
</reference>
<sequence length="326" mass="37156">MIYKKFSSEKMLNTPEQQRFWQQVHQSEFESNNGVKNAFCQVLQADAKQAIVISNGRVESYLKYQELIFDLYQQGYSVFALDHRGQGLSDRLTDNPHQGYVDKFEDYVDDFSCFIENIVLPTQHLSLSVMAHSMGGAIVAHYLNRQPHIFDSAVMSAPMFGISLPLNTKMVLWLANRLDKTRPSKQEGKVTSNYVLGGADYQPDPYISNNLTHSKHRYEHYRDLYKKHPEIQLGSPTNRWLIEAINAAQQSITFAKQSQTPILILQASEDSIVTNHTQDLALSNLCHKVVIEGAYHEVFIEGDTLRNAALTYAINFIKLHSKTAQI</sequence>
<dbReference type="Pfam" id="PF12146">
    <property type="entry name" value="Hydrolase_4"/>
    <property type="match status" value="1"/>
</dbReference>
<protein>
    <submittedName>
        <fullName evidence="2">Alpha/beta fold hydrolase</fullName>
    </submittedName>
</protein>
<dbReference type="InterPro" id="IPR051044">
    <property type="entry name" value="MAG_DAG_Lipase"/>
</dbReference>
<dbReference type="SUPFAM" id="SSF53474">
    <property type="entry name" value="alpha/beta-Hydrolases"/>
    <property type="match status" value="1"/>
</dbReference>
<feature type="domain" description="Serine aminopeptidase S33" evidence="1">
    <location>
        <begin position="46"/>
        <end position="302"/>
    </location>
</feature>
<dbReference type="GO" id="GO:0016787">
    <property type="term" value="F:hydrolase activity"/>
    <property type="evidence" value="ECO:0007669"/>
    <property type="project" value="UniProtKB-KW"/>
</dbReference>
<keyword evidence="3" id="KW-1185">Reference proteome</keyword>
<evidence type="ECO:0000313" key="3">
    <source>
        <dbReference type="Proteomes" id="UP001155546"/>
    </source>
</evidence>
<dbReference type="InterPro" id="IPR029058">
    <property type="entry name" value="AB_hydrolase_fold"/>
</dbReference>
<evidence type="ECO:0000259" key="1">
    <source>
        <dbReference type="Pfam" id="PF12146"/>
    </source>
</evidence>
<gene>
    <name evidence="2" type="ORF">NE535_17190</name>
</gene>
<proteinExistence type="predicted"/>
<dbReference type="Proteomes" id="UP001155546">
    <property type="component" value="Unassembled WGS sequence"/>
</dbReference>